<dbReference type="EMBL" id="QGHS01000067">
    <property type="protein sequence ID" value="PWT46399.1"/>
    <property type="molecule type" value="Genomic_DNA"/>
</dbReference>
<keyword evidence="1" id="KW-0175">Coiled coil</keyword>
<dbReference type="Pfam" id="PF14265">
    <property type="entry name" value="DUF4355"/>
    <property type="match status" value="1"/>
</dbReference>
<dbReference type="AlphaFoldDB" id="A0A317GGY0"/>
<evidence type="ECO:0000256" key="1">
    <source>
        <dbReference type="SAM" id="Coils"/>
    </source>
</evidence>
<gene>
    <name evidence="4" type="ORF">DKZ23_05225</name>
    <name evidence="3" type="ORF">DKZ23_06345</name>
</gene>
<evidence type="ECO:0000313" key="4">
    <source>
        <dbReference type="EMBL" id="PWT47043.1"/>
    </source>
</evidence>
<dbReference type="RefSeq" id="WP_134907397.1">
    <property type="nucleotide sequence ID" value="NZ_JAJAOX010000339.1"/>
</dbReference>
<name>A0A317GGY0_LIMRT</name>
<sequence length="210" mass="23652">MEDKLPMNLQFFAEGGEPANGSESGPTGTEVTGNDPAPEEGAEKTFTQAEVDEMLRKAAADKEQEITDAKKEAAKYAKLNKEQQKDYDLDKAKQRATEAEAKLARYEMRDTARQQLIDGGYKNPTDEDIDLIVTEKADTTKANGETFLKVVERIRQNVRDELLQGNTPQIKGTQIKVPTLDEFKNMSYAERVELQSKNPQVYNRLVKQSY</sequence>
<reference evidence="3 5" key="1">
    <citation type="journal article" date="2018" name="Front. Microbiol.">
        <title>Comparative Genomics of the Herbivore Gut Symbiont Lactobacillus reuteri Reveals Genetic Diversity and Lifestyle Adaptation.</title>
        <authorList>
            <person name="Zhao J."/>
        </authorList>
    </citation>
    <scope>NUCLEOTIDE SEQUENCE [LARGE SCALE GENOMIC DNA]</scope>
    <source>
        <strain evidence="3 5">LR12</strain>
    </source>
</reference>
<evidence type="ECO:0000256" key="2">
    <source>
        <dbReference type="SAM" id="MobiDB-lite"/>
    </source>
</evidence>
<evidence type="ECO:0000313" key="3">
    <source>
        <dbReference type="EMBL" id="PWT46399.1"/>
    </source>
</evidence>
<evidence type="ECO:0008006" key="6">
    <source>
        <dbReference type="Google" id="ProtNLM"/>
    </source>
</evidence>
<dbReference type="EMBL" id="QGHS01000051">
    <property type="protein sequence ID" value="PWT47043.1"/>
    <property type="molecule type" value="Genomic_DNA"/>
</dbReference>
<comment type="caution">
    <text evidence="3">The sequence shown here is derived from an EMBL/GenBank/DDBJ whole genome shotgun (WGS) entry which is preliminary data.</text>
</comment>
<feature type="compositionally biased region" description="Polar residues" evidence="2">
    <location>
        <begin position="21"/>
        <end position="32"/>
    </location>
</feature>
<evidence type="ECO:0000313" key="5">
    <source>
        <dbReference type="Proteomes" id="UP000245866"/>
    </source>
</evidence>
<organism evidence="3 5">
    <name type="scientific">Limosilactobacillus reuteri</name>
    <name type="common">Lactobacillus reuteri</name>
    <dbReference type="NCBI Taxonomy" id="1598"/>
    <lineage>
        <taxon>Bacteria</taxon>
        <taxon>Bacillati</taxon>
        <taxon>Bacillota</taxon>
        <taxon>Bacilli</taxon>
        <taxon>Lactobacillales</taxon>
        <taxon>Lactobacillaceae</taxon>
        <taxon>Limosilactobacillus</taxon>
    </lineage>
</organism>
<accession>A0A317GGY0</accession>
<dbReference type="InterPro" id="IPR025580">
    <property type="entry name" value="Gp46"/>
</dbReference>
<feature type="coiled-coil region" evidence="1">
    <location>
        <begin position="52"/>
        <end position="109"/>
    </location>
</feature>
<dbReference type="Proteomes" id="UP000245866">
    <property type="component" value="Unassembled WGS sequence"/>
</dbReference>
<protein>
    <recommendedName>
        <fullName evidence="6">DUF4355 domain-containing protein</fullName>
    </recommendedName>
</protein>
<proteinExistence type="predicted"/>
<reference evidence="3" key="2">
    <citation type="submission" date="2018-05" db="EMBL/GenBank/DDBJ databases">
        <authorList>
            <person name="Lanie J.A."/>
            <person name="Ng W.-L."/>
            <person name="Kazmierczak K.M."/>
            <person name="Andrzejewski T.M."/>
            <person name="Davidsen T.M."/>
            <person name="Wayne K.J."/>
            <person name="Tettelin H."/>
            <person name="Glass J.I."/>
            <person name="Rusch D."/>
            <person name="Podicherti R."/>
            <person name="Tsui H.-C.T."/>
            <person name="Winkler M.E."/>
        </authorList>
    </citation>
    <scope>NUCLEOTIDE SEQUENCE</scope>
    <source>
        <strain evidence="3">LR12</strain>
    </source>
</reference>
<feature type="region of interest" description="Disordered" evidence="2">
    <location>
        <begin position="1"/>
        <end position="44"/>
    </location>
</feature>